<keyword evidence="2" id="KW-1185">Reference proteome</keyword>
<dbReference type="EMBL" id="JBHUCM010000082">
    <property type="protein sequence ID" value="MFD1547706.1"/>
    <property type="molecule type" value="Genomic_DNA"/>
</dbReference>
<accession>A0ABW4GZ92</accession>
<gene>
    <name evidence="1" type="ORF">ACFSJ0_62510</name>
</gene>
<dbReference type="RefSeq" id="WP_219539150.1">
    <property type="nucleotide sequence ID" value="NZ_JAHKRM010000054.1"/>
</dbReference>
<organism evidence="1 2">
    <name type="scientific">Nonomuraea guangzhouensis</name>
    <dbReference type="NCBI Taxonomy" id="1291555"/>
    <lineage>
        <taxon>Bacteria</taxon>
        <taxon>Bacillati</taxon>
        <taxon>Actinomycetota</taxon>
        <taxon>Actinomycetes</taxon>
        <taxon>Streptosporangiales</taxon>
        <taxon>Streptosporangiaceae</taxon>
        <taxon>Nonomuraea</taxon>
    </lineage>
</organism>
<reference evidence="2" key="1">
    <citation type="journal article" date="2019" name="Int. J. Syst. Evol. Microbiol.">
        <title>The Global Catalogue of Microorganisms (GCM) 10K type strain sequencing project: providing services to taxonomists for standard genome sequencing and annotation.</title>
        <authorList>
            <consortium name="The Broad Institute Genomics Platform"/>
            <consortium name="The Broad Institute Genome Sequencing Center for Infectious Disease"/>
            <person name="Wu L."/>
            <person name="Ma J."/>
        </authorList>
    </citation>
    <scope>NUCLEOTIDE SEQUENCE [LARGE SCALE GENOMIC DNA]</scope>
    <source>
        <strain evidence="2">CGMCC 1.15399</strain>
    </source>
</reference>
<dbReference type="Proteomes" id="UP001597097">
    <property type="component" value="Unassembled WGS sequence"/>
</dbReference>
<comment type="caution">
    <text evidence="1">The sequence shown here is derived from an EMBL/GenBank/DDBJ whole genome shotgun (WGS) entry which is preliminary data.</text>
</comment>
<proteinExistence type="predicted"/>
<name>A0ABW4GZ92_9ACTN</name>
<sequence length="132" mass="14637">MFTSEADGECHRCGGVYEIHGHAAFYADQWTCPDCADAFSPGFGDVIRGLDRVLHGVLLDMFTRRVLIKDLNQVTSALRKLANLFDDIANDRTHLRLNIKAVEGMAPDEDGQLIGVSIDREIVPLAHKETVK</sequence>
<evidence type="ECO:0000313" key="2">
    <source>
        <dbReference type="Proteomes" id="UP001597097"/>
    </source>
</evidence>
<protein>
    <submittedName>
        <fullName evidence="1">Uncharacterized protein</fullName>
    </submittedName>
</protein>
<evidence type="ECO:0000313" key="1">
    <source>
        <dbReference type="EMBL" id="MFD1547706.1"/>
    </source>
</evidence>